<evidence type="ECO:0000313" key="3">
    <source>
        <dbReference type="Proteomes" id="UP001139125"/>
    </source>
</evidence>
<evidence type="ECO:0000256" key="1">
    <source>
        <dbReference type="SAM" id="SignalP"/>
    </source>
</evidence>
<comment type="caution">
    <text evidence="2">The sequence shown here is derived from an EMBL/GenBank/DDBJ whole genome shotgun (WGS) entry which is preliminary data.</text>
</comment>
<evidence type="ECO:0000313" key="2">
    <source>
        <dbReference type="EMBL" id="MCP9290162.1"/>
    </source>
</evidence>
<sequence length="346" mass="39870">MKQSLIAILCLFLFHQALFAQGYIEKSHPEITELTQDDFKIHKKQGAYYNEQWAYHVILDNGAQIYVTYAVHHFAGLRNSSSSGRLSLLNWKGENYSSPREYDLNNLILQENPYKMKLHPERDIWIEGIPGFSEHHFHFKGKYEIHINFDQPYPGFKPGNGIFKLGDEDELGMFVHIPFSRVSGYIADDQDTVKVSGIGFMDHIYQTNLATRLFESSYKFNGRTENGFSGGYFMVPKHSSNKAIGYTYFYDGKTLTLKNPEKVTVNKRKEVLVTKIPVDITVNYEDGSSDTFYFSEVEEKVAMLDELSAFKKLIIKPFLGGEVLFYRGRAQTNTKEEVYFNLSLVD</sequence>
<evidence type="ECO:0008006" key="4">
    <source>
        <dbReference type="Google" id="ProtNLM"/>
    </source>
</evidence>
<reference evidence="2" key="1">
    <citation type="submission" date="2022-06" db="EMBL/GenBank/DDBJ databases">
        <title>Gracilimonas sp. CAU 1638 isolated from sea sediment.</title>
        <authorList>
            <person name="Kim W."/>
        </authorList>
    </citation>
    <scope>NUCLEOTIDE SEQUENCE</scope>
    <source>
        <strain evidence="2">CAU 1638</strain>
    </source>
</reference>
<dbReference type="EMBL" id="JANDBC010000001">
    <property type="protein sequence ID" value="MCP9290162.1"/>
    <property type="molecule type" value="Genomic_DNA"/>
</dbReference>
<keyword evidence="3" id="KW-1185">Reference proteome</keyword>
<dbReference type="AlphaFoldDB" id="A0A9X2L0U9"/>
<protein>
    <recommendedName>
        <fullName evidence="4">Methane oxygenase PmoA</fullName>
    </recommendedName>
</protein>
<dbReference type="Proteomes" id="UP001139125">
    <property type="component" value="Unassembled WGS sequence"/>
</dbReference>
<proteinExistence type="predicted"/>
<accession>A0A9X2L0U9</accession>
<dbReference type="SUPFAM" id="SSF159245">
    <property type="entry name" value="AttH-like"/>
    <property type="match status" value="1"/>
</dbReference>
<gene>
    <name evidence="2" type="ORF">NM125_01050</name>
</gene>
<name>A0A9X2L0U9_9BACT</name>
<feature type="chain" id="PRO_5040763826" description="Methane oxygenase PmoA" evidence="1">
    <location>
        <begin position="21"/>
        <end position="346"/>
    </location>
</feature>
<organism evidence="2 3">
    <name type="scientific">Gracilimonas sediminicola</name>
    <dbReference type="NCBI Taxonomy" id="2952158"/>
    <lineage>
        <taxon>Bacteria</taxon>
        <taxon>Pseudomonadati</taxon>
        <taxon>Balneolota</taxon>
        <taxon>Balneolia</taxon>
        <taxon>Balneolales</taxon>
        <taxon>Balneolaceae</taxon>
        <taxon>Gracilimonas</taxon>
    </lineage>
</organism>
<keyword evidence="1" id="KW-0732">Signal</keyword>
<dbReference type="RefSeq" id="WP_255131990.1">
    <property type="nucleotide sequence ID" value="NZ_JANDBC010000001.1"/>
</dbReference>
<feature type="signal peptide" evidence="1">
    <location>
        <begin position="1"/>
        <end position="20"/>
    </location>
</feature>